<evidence type="ECO:0000259" key="2">
    <source>
        <dbReference type="SMART" id="SM00256"/>
    </source>
</evidence>
<organism evidence="3 4">
    <name type="scientific">Hibiscus syriacus</name>
    <name type="common">Rose of Sharon</name>
    <dbReference type="NCBI Taxonomy" id="106335"/>
    <lineage>
        <taxon>Eukaryota</taxon>
        <taxon>Viridiplantae</taxon>
        <taxon>Streptophyta</taxon>
        <taxon>Embryophyta</taxon>
        <taxon>Tracheophyta</taxon>
        <taxon>Spermatophyta</taxon>
        <taxon>Magnoliopsida</taxon>
        <taxon>eudicotyledons</taxon>
        <taxon>Gunneridae</taxon>
        <taxon>Pentapetalae</taxon>
        <taxon>rosids</taxon>
        <taxon>malvids</taxon>
        <taxon>Malvales</taxon>
        <taxon>Malvaceae</taxon>
        <taxon>Malvoideae</taxon>
        <taxon>Hibiscus</taxon>
    </lineage>
</organism>
<dbReference type="InterPro" id="IPR005174">
    <property type="entry name" value="KIB1-4_b-propeller"/>
</dbReference>
<evidence type="ECO:0000313" key="3">
    <source>
        <dbReference type="EMBL" id="KAE8666954.1"/>
    </source>
</evidence>
<dbReference type="SUPFAM" id="SSF81383">
    <property type="entry name" value="F-box domain"/>
    <property type="match status" value="1"/>
</dbReference>
<sequence length="392" mass="45862">MSMEGVSVDVVAEGQKEDEGKVLQNNKEERDWSELPNDIVEYIVGKLYWSDRIRIRAVCKTWQRVTLQCIPTIDKAAWLMSYRWLRLHQSKGLIGEHKLRDTSLGKVVYIAKDIEGKKPNKSCDYQCVTSRYGWVLFRKNELGFFQRFHFLLYSPFTCEVIELPTLDVGYSVHSDYLTATFYLSSKSSECLVFSLYVGKGTIGVSTCRPGDEGWKTYSFLESKPIDWIRFPLGATYLGGCFYCLFAAGALGAFYIRRQEWKLLTKSWSGSPRDAHARYVYGELVAVPRFPCMPHKRRRVMKFDFSAKRWVEDLNLKETVHTDLRFVSSSEPLGESSKDHNLYAYLYSKKDHNRYTYFYSRRFTSHKYNGRNIILIEPPLKCVWRRHHLLNHI</sequence>
<keyword evidence="1" id="KW-0472">Membrane</keyword>
<name>A0A6A2Y9L8_HIBSY</name>
<gene>
    <name evidence="3" type="ORF">F3Y22_tig00112471pilonHSYRG00075</name>
</gene>
<dbReference type="AlphaFoldDB" id="A0A6A2Y9L8"/>
<feature type="transmembrane region" description="Helical" evidence="1">
    <location>
        <begin position="233"/>
        <end position="255"/>
    </location>
</feature>
<proteinExistence type="predicted"/>
<dbReference type="PANTHER" id="PTHR33127">
    <property type="entry name" value="TRANSMEMBRANE PROTEIN"/>
    <property type="match status" value="1"/>
</dbReference>
<keyword evidence="1" id="KW-0812">Transmembrane</keyword>
<dbReference type="Pfam" id="PF03478">
    <property type="entry name" value="Beta-prop_KIB1-4"/>
    <property type="match status" value="1"/>
</dbReference>
<protein>
    <recommendedName>
        <fullName evidence="2">F-box domain-containing protein</fullName>
    </recommendedName>
</protein>
<comment type="caution">
    <text evidence="3">The sequence shown here is derived from an EMBL/GenBank/DDBJ whole genome shotgun (WGS) entry which is preliminary data.</text>
</comment>
<accession>A0A6A2Y9L8</accession>
<dbReference type="SMART" id="SM00256">
    <property type="entry name" value="FBOX"/>
    <property type="match status" value="1"/>
</dbReference>
<evidence type="ECO:0000313" key="4">
    <source>
        <dbReference type="Proteomes" id="UP000436088"/>
    </source>
</evidence>
<dbReference type="PANTHER" id="PTHR33127:SF5">
    <property type="entry name" value="TRANSMEMBRANE PROTEIN"/>
    <property type="match status" value="1"/>
</dbReference>
<dbReference type="EMBL" id="VEPZ02001589">
    <property type="protein sequence ID" value="KAE8666954.1"/>
    <property type="molecule type" value="Genomic_DNA"/>
</dbReference>
<keyword evidence="4" id="KW-1185">Reference proteome</keyword>
<dbReference type="InterPro" id="IPR001810">
    <property type="entry name" value="F-box_dom"/>
</dbReference>
<keyword evidence="1" id="KW-1133">Transmembrane helix</keyword>
<evidence type="ECO:0000256" key="1">
    <source>
        <dbReference type="SAM" id="Phobius"/>
    </source>
</evidence>
<reference evidence="3" key="1">
    <citation type="submission" date="2019-09" db="EMBL/GenBank/DDBJ databases">
        <title>Draft genome information of white flower Hibiscus syriacus.</title>
        <authorList>
            <person name="Kim Y.-M."/>
        </authorList>
    </citation>
    <scope>NUCLEOTIDE SEQUENCE [LARGE SCALE GENOMIC DNA]</scope>
    <source>
        <strain evidence="3">YM2019G1</strain>
    </source>
</reference>
<feature type="domain" description="F-box" evidence="2">
    <location>
        <begin position="35"/>
        <end position="75"/>
    </location>
</feature>
<dbReference type="InterPro" id="IPR036047">
    <property type="entry name" value="F-box-like_dom_sf"/>
</dbReference>
<dbReference type="OrthoDB" id="999514at2759"/>
<dbReference type="Gene3D" id="1.20.1280.50">
    <property type="match status" value="1"/>
</dbReference>
<dbReference type="Proteomes" id="UP000436088">
    <property type="component" value="Unassembled WGS sequence"/>
</dbReference>